<proteinExistence type="predicted"/>
<feature type="domain" description="KilA-N DNA-binding" evidence="1">
    <location>
        <begin position="9"/>
        <end position="72"/>
    </location>
</feature>
<organism evidence="2 3">
    <name type="scientific">Hungatella hathewayi</name>
    <dbReference type="NCBI Taxonomy" id="154046"/>
    <lineage>
        <taxon>Bacteria</taxon>
        <taxon>Bacillati</taxon>
        <taxon>Bacillota</taxon>
        <taxon>Clostridia</taxon>
        <taxon>Lachnospirales</taxon>
        <taxon>Lachnospiraceae</taxon>
        <taxon>Hungatella</taxon>
    </lineage>
</organism>
<dbReference type="EMBL" id="WNME01000030">
    <property type="protein sequence ID" value="MUB66662.1"/>
    <property type="molecule type" value="Genomic_DNA"/>
</dbReference>
<evidence type="ECO:0000313" key="2">
    <source>
        <dbReference type="EMBL" id="MUB66662.1"/>
    </source>
</evidence>
<evidence type="ECO:0000313" key="3">
    <source>
        <dbReference type="Proteomes" id="UP000434223"/>
    </source>
</evidence>
<dbReference type="InterPro" id="IPR018873">
    <property type="entry name" value="KilA-N_DNA-bd_domain"/>
</dbReference>
<accession>A0AAW9WRB9</accession>
<dbReference type="Proteomes" id="UP000434223">
    <property type="component" value="Unassembled WGS sequence"/>
</dbReference>
<comment type="caution">
    <text evidence="2">The sequence shown here is derived from an EMBL/GenBank/DDBJ whole genome shotgun (WGS) entry which is preliminary data.</text>
</comment>
<reference evidence="2 3" key="1">
    <citation type="submission" date="2019-09" db="EMBL/GenBank/DDBJ databases">
        <title>Draft genome sequencing of Hungatella hathewayi 123Y-2.</title>
        <authorList>
            <person name="Lv Q."/>
            <person name="Li S."/>
        </authorList>
    </citation>
    <scope>NUCLEOTIDE SEQUENCE [LARGE SCALE GENOMIC DNA]</scope>
    <source>
        <strain evidence="2 3">123Y-2</strain>
    </source>
</reference>
<name>A0AAW9WRB9_9FIRM</name>
<evidence type="ECO:0000259" key="1">
    <source>
        <dbReference type="Pfam" id="PF10543"/>
    </source>
</evidence>
<sequence>MQDIQIRNLIYVIRGRQVMMDSDLADLYQVETKVFNQAVKRNIARFPEAFRFQLTYEEYMCLRSQIVTSNGSADASIVLIDNRSYHIGASLKDAGKRCFAVSRLEDVGMTKDILRRLEQGKNC</sequence>
<protein>
    <recommendedName>
        <fullName evidence="1">KilA-N DNA-binding domain-containing protein</fullName>
    </recommendedName>
</protein>
<gene>
    <name evidence="2" type="ORF">GNE07_26960</name>
</gene>
<dbReference type="Pfam" id="PF10543">
    <property type="entry name" value="ORF6N"/>
    <property type="match status" value="1"/>
</dbReference>
<dbReference type="AlphaFoldDB" id="A0AAW9WRB9"/>